<dbReference type="AlphaFoldDB" id="A0A7K4MQU1"/>
<organism evidence="1 2">
    <name type="scientific">Marine Group I thaumarchaeote</name>
    <dbReference type="NCBI Taxonomy" id="2511932"/>
    <lineage>
        <taxon>Archaea</taxon>
        <taxon>Nitrososphaerota</taxon>
        <taxon>Marine Group I</taxon>
    </lineage>
</organism>
<evidence type="ECO:0000313" key="2">
    <source>
        <dbReference type="Proteomes" id="UP000523105"/>
    </source>
</evidence>
<accession>A0A7K4MQU1</accession>
<name>A0A7K4MQU1_9ARCH</name>
<gene>
    <name evidence="1" type="ORF">HX837_07165</name>
</gene>
<reference evidence="1 2" key="1">
    <citation type="journal article" date="2019" name="Environ. Microbiol.">
        <title>Genomics insights into ecotype formation of ammonia-oxidizing archaea in the deep ocean.</title>
        <authorList>
            <person name="Wang Y."/>
            <person name="Huang J.M."/>
            <person name="Cui G.J."/>
            <person name="Nunoura T."/>
            <person name="Takaki Y."/>
            <person name="Li W.L."/>
            <person name="Li J."/>
            <person name="Gao Z.M."/>
            <person name="Takai K."/>
            <person name="Zhang A.Q."/>
            <person name="Stepanauskas R."/>
        </authorList>
    </citation>
    <scope>NUCLEOTIDE SEQUENCE [LARGE SCALE GENOMIC DNA]</scope>
    <source>
        <strain evidence="1 2">L15b</strain>
    </source>
</reference>
<comment type="caution">
    <text evidence="1">The sequence shown here is derived from an EMBL/GenBank/DDBJ whole genome shotgun (WGS) entry which is preliminary data.</text>
</comment>
<evidence type="ECO:0000313" key="1">
    <source>
        <dbReference type="EMBL" id="NWJ43960.1"/>
    </source>
</evidence>
<proteinExistence type="predicted"/>
<protein>
    <submittedName>
        <fullName evidence="1">Uncharacterized protein</fullName>
    </submittedName>
</protein>
<dbReference type="Proteomes" id="UP000523105">
    <property type="component" value="Unassembled WGS sequence"/>
</dbReference>
<sequence>MAAKVPIRTVYTNSVATGLAEFQSGEFIDYALGGTGLAALGSAGQVLKVNSGASALEYGNVEAVLNIDGMTDGSGITILDADKFAISDGGTEKYITASQLSTYITSELAVDIDSFSDGTGITVAATDKLLVSDSGAEKKVNASQLDTLISGSTATLTNKTLTSPVLNTPTVGTSLTLLTAGTIIFEGATDDSYETTLTVTDPTADRTITLPNVTDTLVGKATTDTLTNKSIDLGTNTVTGSLAEFNSALQSESFVSLTGSETLTNKTLTSPVLNTGVSGSGVADEDNMSSNSATKLATQQSIKAYVDAQITAEDLDVTSDSGTIAIDLDSETLTIAGGTGLASSATSNTVTLAIDSTVATLTGSQTLTNKTLASPVITTQLSIGSAVINEAELETIDGITAGTVAASKAVVVDSNKDIGTFRNLTINGVFTDGNYTFDTSGNVSGLGTVGSGAITSSGVVTATGFTIGSAAITEAELEILDGASVSTTELNYLDITTLGTSQASKAVTVDSSGDLIVPDSDKYKFGAGSDMQLYHDGSNSYITNATGALKIATETSGIALTIGHSTSQVTIADNLTVVGNLTVTGTETIQDTVTMQAQNAVVFEGATADDFETTLTIVDPTADRTVYMPNATGYLPLLNAASTTAITATPAELNYVDGVTSAIQTQMDTKATKAFSIAQAVALG</sequence>
<dbReference type="EMBL" id="JACASV010000078">
    <property type="protein sequence ID" value="NWJ43960.1"/>
    <property type="molecule type" value="Genomic_DNA"/>
</dbReference>